<proteinExistence type="predicted"/>
<evidence type="ECO:0000313" key="2">
    <source>
        <dbReference type="EMBL" id="QRG06235.1"/>
    </source>
</evidence>
<protein>
    <submittedName>
        <fullName evidence="2">Uncharacterized protein</fullName>
    </submittedName>
</protein>
<sequence>MLIWTIARALLALGLCMPALGAGRIHPGLGEGAAPPSAHLAEATCTRFRQINGAVPLLRTAQQAVI</sequence>
<dbReference type="KEGG" id="xdi:EZH22_25225"/>
<dbReference type="RefSeq" id="WP_203193144.1">
    <property type="nucleotide sequence ID" value="NZ_CP063362.1"/>
</dbReference>
<keyword evidence="1" id="KW-0732">Signal</keyword>
<reference evidence="2 3" key="1">
    <citation type="submission" date="2020-10" db="EMBL/GenBank/DDBJ databases">
        <title>Degradation of 1,4-Dioxane by Xanthobacter sp. YN2, via a Novel Group-2 Soluble Di-Iron Monooxygenase.</title>
        <authorList>
            <person name="Ma F."/>
            <person name="Wang Y."/>
            <person name="Yang J."/>
            <person name="Guo H."/>
            <person name="Su D."/>
            <person name="Yu L."/>
        </authorList>
    </citation>
    <scope>NUCLEOTIDE SEQUENCE [LARGE SCALE GENOMIC DNA]</scope>
    <source>
        <strain evidence="2 3">YN2</strain>
    </source>
</reference>
<organism evidence="2 3">
    <name type="scientific">Xanthobacter dioxanivorans</name>
    <dbReference type="NCBI Taxonomy" id="2528964"/>
    <lineage>
        <taxon>Bacteria</taxon>
        <taxon>Pseudomonadati</taxon>
        <taxon>Pseudomonadota</taxon>
        <taxon>Alphaproteobacteria</taxon>
        <taxon>Hyphomicrobiales</taxon>
        <taxon>Xanthobacteraceae</taxon>
        <taxon>Xanthobacter</taxon>
    </lineage>
</organism>
<dbReference type="AlphaFoldDB" id="A0A974SI17"/>
<evidence type="ECO:0000256" key="1">
    <source>
        <dbReference type="SAM" id="SignalP"/>
    </source>
</evidence>
<name>A0A974SI17_9HYPH</name>
<gene>
    <name evidence="2" type="ORF">EZH22_25225</name>
</gene>
<accession>A0A974SI17</accession>
<dbReference type="Proteomes" id="UP000596427">
    <property type="component" value="Chromosome"/>
</dbReference>
<keyword evidence="3" id="KW-1185">Reference proteome</keyword>
<feature type="signal peptide" evidence="1">
    <location>
        <begin position="1"/>
        <end position="21"/>
    </location>
</feature>
<evidence type="ECO:0000313" key="3">
    <source>
        <dbReference type="Proteomes" id="UP000596427"/>
    </source>
</evidence>
<feature type="chain" id="PRO_5036871327" evidence="1">
    <location>
        <begin position="22"/>
        <end position="66"/>
    </location>
</feature>
<dbReference type="EMBL" id="CP063362">
    <property type="protein sequence ID" value="QRG06235.1"/>
    <property type="molecule type" value="Genomic_DNA"/>
</dbReference>